<feature type="domain" description="YdbS-like PH" evidence="2">
    <location>
        <begin position="409"/>
        <end position="485"/>
    </location>
</feature>
<dbReference type="PIRSF" id="PIRSF026631">
    <property type="entry name" value="UCP026631"/>
    <property type="match status" value="1"/>
</dbReference>
<keyword evidence="1" id="KW-1133">Transmembrane helix</keyword>
<evidence type="ECO:0000259" key="2">
    <source>
        <dbReference type="Pfam" id="PF03703"/>
    </source>
</evidence>
<dbReference type="PANTHER" id="PTHR34473:SF2">
    <property type="entry name" value="UPF0699 TRANSMEMBRANE PROTEIN YDBT"/>
    <property type="match status" value="1"/>
</dbReference>
<dbReference type="OrthoDB" id="1049931at2"/>
<keyword evidence="1" id="KW-0812">Transmembrane</keyword>
<feature type="transmembrane region" description="Helical" evidence="1">
    <location>
        <begin position="57"/>
        <end position="77"/>
    </location>
</feature>
<feature type="transmembrane region" description="Helical" evidence="1">
    <location>
        <begin position="363"/>
        <end position="382"/>
    </location>
</feature>
<protein>
    <recommendedName>
        <fullName evidence="2">YdbS-like PH domain-containing protein</fullName>
    </recommendedName>
</protein>
<keyword evidence="4" id="KW-1185">Reference proteome</keyword>
<organism evidence="3 4">
    <name type="scientific">Winogradskyella aurantia</name>
    <dbReference type="NCBI Taxonomy" id="1915063"/>
    <lineage>
        <taxon>Bacteria</taxon>
        <taxon>Pseudomonadati</taxon>
        <taxon>Bacteroidota</taxon>
        <taxon>Flavobacteriia</taxon>
        <taxon>Flavobacteriales</taxon>
        <taxon>Flavobacteriaceae</taxon>
        <taxon>Winogradskyella</taxon>
    </lineage>
</organism>
<comment type="caution">
    <text evidence="3">The sequence shown here is derived from an EMBL/GenBank/DDBJ whole genome shotgun (WGS) entry which is preliminary data.</text>
</comment>
<reference evidence="3 4" key="1">
    <citation type="submission" date="2017-05" db="EMBL/GenBank/DDBJ databases">
        <title>The draft genome sequence of Idiomarina salinarum WNB302.</title>
        <authorList>
            <person name="Sun Y."/>
            <person name="Chen B."/>
            <person name="Du Z."/>
        </authorList>
    </citation>
    <scope>NUCLEOTIDE SEQUENCE [LARGE SCALE GENOMIC DNA]</scope>
    <source>
        <strain evidence="3 4">WNB302</strain>
    </source>
</reference>
<dbReference type="InterPro" id="IPR014529">
    <property type="entry name" value="UCP026631"/>
</dbReference>
<feature type="domain" description="YdbS-like PH" evidence="2">
    <location>
        <begin position="76"/>
        <end position="155"/>
    </location>
</feature>
<proteinExistence type="predicted"/>
<feature type="transmembrane region" description="Helical" evidence="1">
    <location>
        <begin position="234"/>
        <end position="258"/>
    </location>
</feature>
<gene>
    <name evidence="3" type="ORF">CA834_09215</name>
</gene>
<dbReference type="PANTHER" id="PTHR34473">
    <property type="entry name" value="UPF0699 TRANSMEMBRANE PROTEIN YDBS"/>
    <property type="match status" value="1"/>
</dbReference>
<evidence type="ECO:0000313" key="3">
    <source>
        <dbReference type="EMBL" id="OZV68634.1"/>
    </source>
</evidence>
<dbReference type="RefSeq" id="WP_094968400.1">
    <property type="nucleotide sequence ID" value="NZ_NGJN01000004.1"/>
</dbReference>
<dbReference type="Proteomes" id="UP000216840">
    <property type="component" value="Unassembled WGS sequence"/>
</dbReference>
<evidence type="ECO:0000313" key="4">
    <source>
        <dbReference type="Proteomes" id="UP000216840"/>
    </source>
</evidence>
<dbReference type="EMBL" id="NGJN01000004">
    <property type="protein sequence ID" value="OZV68634.1"/>
    <property type="molecule type" value="Genomic_DNA"/>
</dbReference>
<dbReference type="AlphaFoldDB" id="A0A265UTJ6"/>
<feature type="transmembrane region" description="Helical" evidence="1">
    <location>
        <begin position="191"/>
        <end position="208"/>
    </location>
</feature>
<sequence>MSAYNFEEPSRQSAKGIIVIFGVSAFKLVKGLFIVIVAFLLKYLQSDKGPDLSHPKYLLGAMGLVLFFLALAVLRYLNFKFYIKEDHFFLEKGILNKEEVSVSFSKIQNVYIKQNLLQQFINVVSLSIETAGDDKTEIEILALQKPKADDLKKQLLAAARVKQETSVESEEDKIYFKASIKRLLLEGISENHLKSFVLIFAFLTSIYNDLQEFVNQFDFTTRFREWFRLDSESFMTLILFNVTIIVALLIVSFLFSLVKMFIQNFDLTVTRKAQGLEISKGLFNKINLGLTSSRIQTTTVSTNRLKKVLGLYKLSFTQAMANKKQQQNFNIVGLNINQIDELVGQFYPDVKNRIVPRKPNRYLAYRILWISSFIVLLINIGLYFLPGWFLLLNLPLLVFIGFNTYFTYKKSYYHLDEDYIVVGGGALIETYTSYLEVHKIQAITMKQTIFQKRRQLASLQVFSASRSITIPQIDITTALDLKNNLLYLVESGNKDWM</sequence>
<dbReference type="InterPro" id="IPR005182">
    <property type="entry name" value="YdbS-like_PH"/>
</dbReference>
<evidence type="ECO:0000256" key="1">
    <source>
        <dbReference type="SAM" id="Phobius"/>
    </source>
</evidence>
<dbReference type="Pfam" id="PF03703">
    <property type="entry name" value="bPH_2"/>
    <property type="match status" value="2"/>
</dbReference>
<feature type="transmembrane region" description="Helical" evidence="1">
    <location>
        <begin position="16"/>
        <end position="41"/>
    </location>
</feature>
<name>A0A265UTJ6_9FLAO</name>
<accession>A0A265UTJ6</accession>
<feature type="transmembrane region" description="Helical" evidence="1">
    <location>
        <begin position="388"/>
        <end position="406"/>
    </location>
</feature>
<keyword evidence="1" id="KW-0472">Membrane</keyword>